<dbReference type="AlphaFoldDB" id="A0A4P7LA94"/>
<name>A0A4P7LA94_9BURK</name>
<evidence type="ECO:0000313" key="1">
    <source>
        <dbReference type="EMBL" id="QBY52806.1"/>
    </source>
</evidence>
<organism evidence="1 2">
    <name type="scientific">Cupriavidus oxalaticus</name>
    <dbReference type="NCBI Taxonomy" id="96344"/>
    <lineage>
        <taxon>Bacteria</taxon>
        <taxon>Pseudomonadati</taxon>
        <taxon>Pseudomonadota</taxon>
        <taxon>Betaproteobacteria</taxon>
        <taxon>Burkholderiales</taxon>
        <taxon>Burkholderiaceae</taxon>
        <taxon>Cupriavidus</taxon>
    </lineage>
</organism>
<accession>A0A4P7LA94</accession>
<dbReference type="RefSeq" id="WP_133097441.1">
    <property type="nucleotide sequence ID" value="NZ_CP038635.1"/>
</dbReference>
<dbReference type="KEGG" id="cox:E0W60_16720"/>
<proteinExistence type="predicted"/>
<gene>
    <name evidence="1" type="ORF">E0W60_16720</name>
</gene>
<sequence length="94" mass="10217">MGNNKRASRCHVPAAAPDSYPVPGANGILGRIPGHYIAAALGTLGPATRDGPAHREVLLEAGHAGTVRLFIERKQARHGRYTHYYWSAYRAEPE</sequence>
<dbReference type="Proteomes" id="UP000295294">
    <property type="component" value="Chromosome 2"/>
</dbReference>
<dbReference type="OrthoDB" id="8660761at2"/>
<protein>
    <submittedName>
        <fullName evidence="1">Uncharacterized protein</fullName>
    </submittedName>
</protein>
<reference evidence="1 2" key="1">
    <citation type="submission" date="2019-03" db="EMBL/GenBank/DDBJ databases">
        <title>Efficiently degradation of phenoxyalkanoic acid herbicides by Cupriavidus oxalaticus strain X32.</title>
        <authorList>
            <person name="Sheng X."/>
        </authorList>
    </citation>
    <scope>NUCLEOTIDE SEQUENCE [LARGE SCALE GENOMIC DNA]</scope>
    <source>
        <strain evidence="1 2">X32</strain>
    </source>
</reference>
<evidence type="ECO:0000313" key="2">
    <source>
        <dbReference type="Proteomes" id="UP000295294"/>
    </source>
</evidence>
<dbReference type="EMBL" id="CP038635">
    <property type="protein sequence ID" value="QBY52806.1"/>
    <property type="molecule type" value="Genomic_DNA"/>
</dbReference>